<accession>A0AAD3HRM2</accession>
<feature type="region of interest" description="Disordered" evidence="1">
    <location>
        <begin position="255"/>
        <end position="318"/>
    </location>
</feature>
<sequence>MGSCLGKFRKEENKKAAPDRFPLQCSETTICDYYVDALPSRLQGEGIHLLRRGPGPIVQGWTHELLKDAGVSRHQDRELLLSTRDKILAAVELHRERRRQAGLASLTEGACTSRRSLGRLSRNLLNGEAAAAAAAAAAGTAEAGAAGGVAATGGTLSSPGDTVGKSETAHGLSAVDAAIAAKLAAVKAAAAAAAEAAAAGLGPDGQPFSLTSDWLSARVELYRISEERFRHMGTSALPSPDVSCRGAVTGGLHKVGSSESLANGSPPTPGHRQYVHAKSRLSKQPSDDGAEGAGGSDGSVRGGRDASVHSDRGDRVDAERNEIEACGGGGDGSFLGVTEDAKTAAEAMQMDQLRDRSHDALLPPAPAPAFEVSAAVMAAQEKSPLLAYAGVSQDVVKVYDIPSASSPIARGIANGGGSPCSCATAEDDSGRGSAGACSLGAESLAVLTSLTAGPGAVAGGPKPCAELPGGQGVVGGVEELHSGGADLPGLHLQH</sequence>
<feature type="compositionally biased region" description="Basic and acidic residues" evidence="1">
    <location>
        <begin position="302"/>
        <end position="318"/>
    </location>
</feature>
<protein>
    <submittedName>
        <fullName evidence="2">Uncharacterized protein</fullName>
    </submittedName>
</protein>
<evidence type="ECO:0000313" key="3">
    <source>
        <dbReference type="Proteomes" id="UP001054857"/>
    </source>
</evidence>
<evidence type="ECO:0000256" key="1">
    <source>
        <dbReference type="SAM" id="MobiDB-lite"/>
    </source>
</evidence>
<comment type="caution">
    <text evidence="2">The sequence shown here is derived from an EMBL/GenBank/DDBJ whole genome shotgun (WGS) entry which is preliminary data.</text>
</comment>
<reference evidence="2 3" key="1">
    <citation type="journal article" date="2021" name="Sci. Rep.">
        <title>Genome sequencing of the multicellular alga Astrephomene provides insights into convergent evolution of germ-soma differentiation.</title>
        <authorList>
            <person name="Yamashita S."/>
            <person name="Yamamoto K."/>
            <person name="Matsuzaki R."/>
            <person name="Suzuki S."/>
            <person name="Yamaguchi H."/>
            <person name="Hirooka S."/>
            <person name="Minakuchi Y."/>
            <person name="Miyagishima S."/>
            <person name="Kawachi M."/>
            <person name="Toyoda A."/>
            <person name="Nozaki H."/>
        </authorList>
    </citation>
    <scope>NUCLEOTIDE SEQUENCE [LARGE SCALE GENOMIC DNA]</scope>
    <source>
        <strain evidence="2 3">NIES-4017</strain>
    </source>
</reference>
<feature type="compositionally biased region" description="Gly residues" evidence="1">
    <location>
        <begin position="291"/>
        <end position="301"/>
    </location>
</feature>
<evidence type="ECO:0000313" key="2">
    <source>
        <dbReference type="EMBL" id="GFR50090.1"/>
    </source>
</evidence>
<dbReference type="EMBL" id="BMAR01000035">
    <property type="protein sequence ID" value="GFR50090.1"/>
    <property type="molecule type" value="Genomic_DNA"/>
</dbReference>
<keyword evidence="3" id="KW-1185">Reference proteome</keyword>
<gene>
    <name evidence="2" type="ORF">Agub_g12235</name>
</gene>
<dbReference type="Proteomes" id="UP001054857">
    <property type="component" value="Unassembled WGS sequence"/>
</dbReference>
<proteinExistence type="predicted"/>
<dbReference type="AlphaFoldDB" id="A0AAD3HRM2"/>
<organism evidence="2 3">
    <name type="scientific">Astrephomene gubernaculifera</name>
    <dbReference type="NCBI Taxonomy" id="47775"/>
    <lineage>
        <taxon>Eukaryota</taxon>
        <taxon>Viridiplantae</taxon>
        <taxon>Chlorophyta</taxon>
        <taxon>core chlorophytes</taxon>
        <taxon>Chlorophyceae</taxon>
        <taxon>CS clade</taxon>
        <taxon>Chlamydomonadales</taxon>
        <taxon>Astrephomenaceae</taxon>
        <taxon>Astrephomene</taxon>
    </lineage>
</organism>
<name>A0AAD3HRM2_9CHLO</name>